<dbReference type="Proteomes" id="UP001064087">
    <property type="component" value="Chromosome"/>
</dbReference>
<evidence type="ECO:0000313" key="2">
    <source>
        <dbReference type="Proteomes" id="UP001064087"/>
    </source>
</evidence>
<evidence type="ECO:0000313" key="1">
    <source>
        <dbReference type="EMBL" id="UXX84512.1"/>
    </source>
</evidence>
<reference evidence="1" key="1">
    <citation type="submission" date="2022-10" db="EMBL/GenBank/DDBJ databases">
        <title>Roseovarius pelagicus sp. nov., isolated from Arctic seawater.</title>
        <authorList>
            <person name="Hong Y.W."/>
            <person name="Hwang C.Y."/>
        </authorList>
    </citation>
    <scope>NUCLEOTIDE SEQUENCE</scope>
    <source>
        <strain evidence="1">HL-MP18</strain>
    </source>
</reference>
<protein>
    <submittedName>
        <fullName evidence="1">Uncharacterized protein</fullName>
    </submittedName>
</protein>
<proteinExistence type="predicted"/>
<dbReference type="RefSeq" id="WP_165196724.1">
    <property type="nucleotide sequence ID" value="NZ_CP106738.1"/>
</dbReference>
<gene>
    <name evidence="1" type="ORF">N7U68_07690</name>
</gene>
<accession>A0ABY6DEC5</accession>
<name>A0ABY6DEC5_9RHOB</name>
<sequence length="117" mass="12610">MITHLPADVQAGLDAARKAALMKSQRLRVVADEVSYRVLRTWPGGFSIAAADAPPQRGLVELYDGPRHLAHCLIFASGEEAGEILFDFKQRSDVSGEQPLDFVRAPDAPVALITKGG</sequence>
<dbReference type="EMBL" id="CP106738">
    <property type="protein sequence ID" value="UXX84512.1"/>
    <property type="molecule type" value="Genomic_DNA"/>
</dbReference>
<keyword evidence="2" id="KW-1185">Reference proteome</keyword>
<organism evidence="1 2">
    <name type="scientific">Roseovarius pelagicus</name>
    <dbReference type="NCBI Taxonomy" id="2980108"/>
    <lineage>
        <taxon>Bacteria</taxon>
        <taxon>Pseudomonadati</taxon>
        <taxon>Pseudomonadota</taxon>
        <taxon>Alphaproteobacteria</taxon>
        <taxon>Rhodobacterales</taxon>
        <taxon>Roseobacteraceae</taxon>
        <taxon>Roseovarius</taxon>
    </lineage>
</organism>